<organism evidence="1 2">
    <name type="scientific">Vitis vinifera</name>
    <name type="common">Grape</name>
    <dbReference type="NCBI Taxonomy" id="29760"/>
    <lineage>
        <taxon>Eukaryota</taxon>
        <taxon>Viridiplantae</taxon>
        <taxon>Streptophyta</taxon>
        <taxon>Embryophyta</taxon>
        <taxon>Tracheophyta</taxon>
        <taxon>Spermatophyta</taxon>
        <taxon>Magnoliopsida</taxon>
        <taxon>eudicotyledons</taxon>
        <taxon>Gunneridae</taxon>
        <taxon>Pentapetalae</taxon>
        <taxon>rosids</taxon>
        <taxon>Vitales</taxon>
        <taxon>Vitaceae</taxon>
        <taxon>Viteae</taxon>
        <taxon>Vitis</taxon>
    </lineage>
</organism>
<dbReference type="PaxDb" id="29760-VIT_14s0030g01100.t01"/>
<proteinExistence type="predicted"/>
<dbReference type="Proteomes" id="UP000009183">
    <property type="component" value="Chromosome 14"/>
</dbReference>
<protein>
    <submittedName>
        <fullName evidence="1">Uncharacterized protein</fullName>
    </submittedName>
</protein>
<evidence type="ECO:0000313" key="1">
    <source>
        <dbReference type="EMBL" id="CBI34260.3"/>
    </source>
</evidence>
<evidence type="ECO:0000313" key="2">
    <source>
        <dbReference type="Proteomes" id="UP000009183"/>
    </source>
</evidence>
<gene>
    <name evidence="1" type="ordered locus">VIT_14s0030g01100</name>
</gene>
<keyword evidence="2" id="KW-1185">Reference proteome</keyword>
<sequence length="52" mass="5737">MVVFSSLGIVLQPIRWSLDWLCLGCLSRILSLQNLKESDANGLRSCAAQRAC</sequence>
<reference evidence="2" key="1">
    <citation type="journal article" date="2007" name="Nature">
        <title>The grapevine genome sequence suggests ancestral hexaploidization in major angiosperm phyla.</title>
        <authorList>
            <consortium name="The French-Italian Public Consortium for Grapevine Genome Characterization."/>
            <person name="Jaillon O."/>
            <person name="Aury J.-M."/>
            <person name="Noel B."/>
            <person name="Policriti A."/>
            <person name="Clepet C."/>
            <person name="Casagrande A."/>
            <person name="Choisne N."/>
            <person name="Aubourg S."/>
            <person name="Vitulo N."/>
            <person name="Jubin C."/>
            <person name="Vezzi A."/>
            <person name="Legeai F."/>
            <person name="Hugueney P."/>
            <person name="Dasilva C."/>
            <person name="Horner D."/>
            <person name="Mica E."/>
            <person name="Jublot D."/>
            <person name="Poulain J."/>
            <person name="Bruyere C."/>
            <person name="Billault A."/>
            <person name="Segurens B."/>
            <person name="Gouyvenoux M."/>
            <person name="Ugarte E."/>
            <person name="Cattonaro F."/>
            <person name="Anthouard V."/>
            <person name="Vico V."/>
            <person name="Del Fabbro C."/>
            <person name="Alaux M."/>
            <person name="Di Gaspero G."/>
            <person name="Dumas V."/>
            <person name="Felice N."/>
            <person name="Paillard S."/>
            <person name="Juman I."/>
            <person name="Moroldo M."/>
            <person name="Scalabrin S."/>
            <person name="Canaguier A."/>
            <person name="Le Clainche I."/>
            <person name="Malacrida G."/>
            <person name="Durand E."/>
            <person name="Pesole G."/>
            <person name="Laucou V."/>
            <person name="Chatelet P."/>
            <person name="Merdinoglu D."/>
            <person name="Delledonne M."/>
            <person name="Pezzotti M."/>
            <person name="Lecharny A."/>
            <person name="Scarpelli C."/>
            <person name="Artiguenave F."/>
            <person name="Pe M.E."/>
            <person name="Valle G."/>
            <person name="Morgante M."/>
            <person name="Caboche M."/>
            <person name="Adam-Blondon A.-F."/>
            <person name="Weissenbach J."/>
            <person name="Quetier F."/>
            <person name="Wincker P."/>
        </authorList>
    </citation>
    <scope>NUCLEOTIDE SEQUENCE [LARGE SCALE GENOMIC DNA]</scope>
    <source>
        <strain evidence="2">cv. Pinot noir / PN40024</strain>
    </source>
</reference>
<accession>D7TUT5</accession>
<dbReference type="InParanoid" id="D7TUT5"/>
<dbReference type="EMBL" id="FN596249">
    <property type="protein sequence ID" value="CBI34260.3"/>
    <property type="molecule type" value="Genomic_DNA"/>
</dbReference>
<dbReference type="HOGENOM" id="CLU_3091210_0_0_1"/>
<name>D7TUT5_VITVI</name>
<dbReference type="AlphaFoldDB" id="D7TUT5"/>